<evidence type="ECO:0000313" key="1">
    <source>
        <dbReference type="EMBL" id="MBD2700099.1"/>
    </source>
</evidence>
<keyword evidence="2" id="KW-1185">Reference proteome</keyword>
<sequence length="89" mass="9610">MEIIADQDVLTDATSQFINDIKATNPEVAKALVKAVTDHPSWRSVQLFGSQVNLGHLVTSFTPGVKVIGLTTYRAVAMLVVTITIELAE</sequence>
<gene>
    <name evidence="1" type="ORF">IC229_05600</name>
</gene>
<comment type="caution">
    <text evidence="1">The sequence shown here is derived from an EMBL/GenBank/DDBJ whole genome shotgun (WGS) entry which is preliminary data.</text>
</comment>
<dbReference type="AlphaFoldDB" id="A0A926XTK4"/>
<evidence type="ECO:0000313" key="2">
    <source>
        <dbReference type="Proteomes" id="UP000598820"/>
    </source>
</evidence>
<reference evidence="1" key="1">
    <citation type="submission" date="2020-09" db="EMBL/GenBank/DDBJ databases">
        <authorList>
            <person name="Kim M.K."/>
        </authorList>
    </citation>
    <scope>NUCLEOTIDE SEQUENCE</scope>
    <source>
        <strain evidence="1">BT702</strain>
    </source>
</reference>
<dbReference type="EMBL" id="JACWZY010000003">
    <property type="protein sequence ID" value="MBD2700099.1"/>
    <property type="molecule type" value="Genomic_DNA"/>
</dbReference>
<dbReference type="Proteomes" id="UP000598820">
    <property type="component" value="Unassembled WGS sequence"/>
</dbReference>
<organism evidence="1 2">
    <name type="scientific">Spirosoma profusum</name>
    <dbReference type="NCBI Taxonomy" id="2771354"/>
    <lineage>
        <taxon>Bacteria</taxon>
        <taxon>Pseudomonadati</taxon>
        <taxon>Bacteroidota</taxon>
        <taxon>Cytophagia</taxon>
        <taxon>Cytophagales</taxon>
        <taxon>Cytophagaceae</taxon>
        <taxon>Spirosoma</taxon>
    </lineage>
</organism>
<proteinExistence type="predicted"/>
<accession>A0A926XTK4</accession>
<dbReference type="RefSeq" id="WP_190885952.1">
    <property type="nucleotide sequence ID" value="NZ_JACWZY010000003.1"/>
</dbReference>
<name>A0A926XTK4_9BACT</name>
<protein>
    <submittedName>
        <fullName evidence="1">Uncharacterized protein</fullName>
    </submittedName>
</protein>